<gene>
    <name evidence="1" type="ORF">E4U43_001322</name>
</gene>
<protein>
    <recommendedName>
        <fullName evidence="3">BTB domain-containing protein</fullName>
    </recommendedName>
</protein>
<dbReference type="InterPro" id="IPR011333">
    <property type="entry name" value="SKP1/BTB/POZ_sf"/>
</dbReference>
<dbReference type="EMBL" id="SRPW01001426">
    <property type="protein sequence ID" value="KAG6001424.1"/>
    <property type="molecule type" value="Genomic_DNA"/>
</dbReference>
<sequence>MEYHELDPNGDLVLVLQHQNMQSFPWALDEPDDQLMEWTASALGDLDSVRFKVSSKHLILASPVFKAMLCGHWKESILLTKMGRTQDTRTSNSQDGALPEITTTQWDKRAFLILLNIFHGRNHSVPVRVDLHVLVNISIMVDYYKCHDSTAFFASLWMAHLRDTLHVSYG</sequence>
<proteinExistence type="predicted"/>
<accession>A0A9P7SZD3</accession>
<dbReference type="AlphaFoldDB" id="A0A9P7SZD3"/>
<evidence type="ECO:0000313" key="2">
    <source>
        <dbReference type="Proteomes" id="UP000748025"/>
    </source>
</evidence>
<dbReference type="OrthoDB" id="4949700at2759"/>
<name>A0A9P7SZD3_9HYPO</name>
<comment type="caution">
    <text evidence="1">The sequence shown here is derived from an EMBL/GenBank/DDBJ whole genome shotgun (WGS) entry which is preliminary data.</text>
</comment>
<dbReference type="Proteomes" id="UP000748025">
    <property type="component" value="Unassembled WGS sequence"/>
</dbReference>
<evidence type="ECO:0000313" key="1">
    <source>
        <dbReference type="EMBL" id="KAG6001424.1"/>
    </source>
</evidence>
<dbReference type="Gene3D" id="3.30.710.10">
    <property type="entry name" value="Potassium Channel Kv1.1, Chain A"/>
    <property type="match status" value="1"/>
</dbReference>
<reference evidence="1" key="1">
    <citation type="journal article" date="2020" name="bioRxiv">
        <title>Whole genome comparisons of ergot fungi reveals the divergence and evolution of species within the genus Claviceps are the result of varying mechanisms driving genome evolution and host range expansion.</title>
        <authorList>
            <person name="Wyka S.A."/>
            <person name="Mondo S.J."/>
            <person name="Liu M."/>
            <person name="Dettman J."/>
            <person name="Nalam V."/>
            <person name="Broders K.D."/>
        </authorList>
    </citation>
    <scope>NUCLEOTIDE SEQUENCE</scope>
    <source>
        <strain evidence="1">CCC 602</strain>
    </source>
</reference>
<keyword evidence="2" id="KW-1185">Reference proteome</keyword>
<evidence type="ECO:0008006" key="3">
    <source>
        <dbReference type="Google" id="ProtNLM"/>
    </source>
</evidence>
<organism evidence="1 2">
    <name type="scientific">Claviceps pusilla</name>
    <dbReference type="NCBI Taxonomy" id="123648"/>
    <lineage>
        <taxon>Eukaryota</taxon>
        <taxon>Fungi</taxon>
        <taxon>Dikarya</taxon>
        <taxon>Ascomycota</taxon>
        <taxon>Pezizomycotina</taxon>
        <taxon>Sordariomycetes</taxon>
        <taxon>Hypocreomycetidae</taxon>
        <taxon>Hypocreales</taxon>
        <taxon>Clavicipitaceae</taxon>
        <taxon>Claviceps</taxon>
    </lineage>
</organism>